<gene>
    <name evidence="1" type="ORF">BT96DRAFT_948770</name>
</gene>
<dbReference type="AlphaFoldDB" id="A0A6A4GNK8"/>
<evidence type="ECO:0000313" key="1">
    <source>
        <dbReference type="EMBL" id="KAE9386910.1"/>
    </source>
</evidence>
<protein>
    <submittedName>
        <fullName evidence="1">Uncharacterized protein</fullName>
    </submittedName>
</protein>
<sequence>DDPKEEDWSAFATTQHLNTHQATPLMPDEILAYLQAPIVSKEELDACGGVVKDWDSKKEIWPRLYRIASDFLSAPDRLMTIENYEILMTLLQQPESIETAGALDTVMHNSVQQIFNFNIISS</sequence>
<accession>A0A6A4GNK8</accession>
<dbReference type="OrthoDB" id="3251057at2759"/>
<keyword evidence="2" id="KW-1185">Reference proteome</keyword>
<proteinExistence type="predicted"/>
<dbReference type="Proteomes" id="UP000799118">
    <property type="component" value="Unassembled WGS sequence"/>
</dbReference>
<evidence type="ECO:0000313" key="2">
    <source>
        <dbReference type="Proteomes" id="UP000799118"/>
    </source>
</evidence>
<dbReference type="EMBL" id="ML769838">
    <property type="protein sequence ID" value="KAE9386910.1"/>
    <property type="molecule type" value="Genomic_DNA"/>
</dbReference>
<feature type="non-terminal residue" evidence="1">
    <location>
        <position position="1"/>
    </location>
</feature>
<organism evidence="1 2">
    <name type="scientific">Gymnopus androsaceus JB14</name>
    <dbReference type="NCBI Taxonomy" id="1447944"/>
    <lineage>
        <taxon>Eukaryota</taxon>
        <taxon>Fungi</taxon>
        <taxon>Dikarya</taxon>
        <taxon>Basidiomycota</taxon>
        <taxon>Agaricomycotina</taxon>
        <taxon>Agaricomycetes</taxon>
        <taxon>Agaricomycetidae</taxon>
        <taxon>Agaricales</taxon>
        <taxon>Marasmiineae</taxon>
        <taxon>Omphalotaceae</taxon>
        <taxon>Gymnopus</taxon>
    </lineage>
</organism>
<name>A0A6A4GNK8_9AGAR</name>
<reference evidence="1" key="1">
    <citation type="journal article" date="2019" name="Environ. Microbiol.">
        <title>Fungal ecological strategies reflected in gene transcription - a case study of two litter decomposers.</title>
        <authorList>
            <person name="Barbi F."/>
            <person name="Kohler A."/>
            <person name="Barry K."/>
            <person name="Baskaran P."/>
            <person name="Daum C."/>
            <person name="Fauchery L."/>
            <person name="Ihrmark K."/>
            <person name="Kuo A."/>
            <person name="LaButti K."/>
            <person name="Lipzen A."/>
            <person name="Morin E."/>
            <person name="Grigoriev I.V."/>
            <person name="Henrissat B."/>
            <person name="Lindahl B."/>
            <person name="Martin F."/>
        </authorList>
    </citation>
    <scope>NUCLEOTIDE SEQUENCE</scope>
    <source>
        <strain evidence="1">JB14</strain>
    </source>
</reference>